<comment type="caution">
    <text evidence="2">The sequence shown here is derived from an EMBL/GenBank/DDBJ whole genome shotgun (WGS) entry which is preliminary data.</text>
</comment>
<dbReference type="EMBL" id="CAXHTA020000004">
    <property type="protein sequence ID" value="CAL5221001.1"/>
    <property type="molecule type" value="Genomic_DNA"/>
</dbReference>
<evidence type="ECO:0000313" key="2">
    <source>
        <dbReference type="EMBL" id="CAL5221001.1"/>
    </source>
</evidence>
<proteinExistence type="predicted"/>
<evidence type="ECO:0000313" key="3">
    <source>
        <dbReference type="Proteomes" id="UP001497392"/>
    </source>
</evidence>
<evidence type="ECO:0000256" key="1">
    <source>
        <dbReference type="SAM" id="MobiDB-lite"/>
    </source>
</evidence>
<keyword evidence="3" id="KW-1185">Reference proteome</keyword>
<reference evidence="2 3" key="1">
    <citation type="submission" date="2024-06" db="EMBL/GenBank/DDBJ databases">
        <authorList>
            <person name="Kraege A."/>
            <person name="Thomma B."/>
        </authorList>
    </citation>
    <scope>NUCLEOTIDE SEQUENCE [LARGE SCALE GENOMIC DNA]</scope>
</reference>
<organism evidence="2 3">
    <name type="scientific">Coccomyxa viridis</name>
    <dbReference type="NCBI Taxonomy" id="1274662"/>
    <lineage>
        <taxon>Eukaryota</taxon>
        <taxon>Viridiplantae</taxon>
        <taxon>Chlorophyta</taxon>
        <taxon>core chlorophytes</taxon>
        <taxon>Trebouxiophyceae</taxon>
        <taxon>Trebouxiophyceae incertae sedis</taxon>
        <taxon>Coccomyxaceae</taxon>
        <taxon>Coccomyxa</taxon>
    </lineage>
</organism>
<feature type="region of interest" description="Disordered" evidence="1">
    <location>
        <begin position="333"/>
        <end position="373"/>
    </location>
</feature>
<accession>A0ABP1FPZ5</accession>
<gene>
    <name evidence="2" type="primary">g3116</name>
    <name evidence="2" type="ORF">VP750_LOCUS2660</name>
</gene>
<dbReference type="Proteomes" id="UP001497392">
    <property type="component" value="Unassembled WGS sequence"/>
</dbReference>
<protein>
    <submittedName>
        <fullName evidence="2">G3116 protein</fullName>
    </submittedName>
</protein>
<name>A0ABP1FPZ5_9CHLO</name>
<sequence length="373" mass="40938">MAAVQKRNQQELQVVQLAKKQNSVSLHTGICGQPGAGHGPNWNPKMPLLLLPPGYQMLDNGSVPGIMTELLMVGKAMDNGVGALSFGVELAGGQLAFPTGPTWHLYTGDDARCMESVPLLLWRGTFCDTFFAHARVFRTYHSWVLIMMLRQAGLRVHTYPEVLFKAVNLTSRGDCNPDKAPVERHISFGSASNILGDPEEVMTNLYLAPFPRPATSLMADYPYEQGHKGWQIGYRATNVSEFKPLMWHPSQESHAKPSDGTWGCPDAAQPYPAMHHSLVHPCTSPIGGCCGLPQASFNLRFHSFLAAPKGMLLMAYEVWPICGDGLTLQITHTKTGKGAPETLMRRQIAPDPRDKPQRQKASPAHASLYDLST</sequence>